<comment type="caution">
    <text evidence="10">The sequence shown here is derived from an EMBL/GenBank/DDBJ whole genome shotgun (WGS) entry which is preliminary data.</text>
</comment>
<feature type="compositionally biased region" description="Polar residues" evidence="7">
    <location>
        <begin position="828"/>
        <end position="838"/>
    </location>
</feature>
<dbReference type="EMBL" id="JBBMFK010000029">
    <property type="protein sequence ID" value="MEQ2444635.1"/>
    <property type="molecule type" value="Genomic_DNA"/>
</dbReference>
<sequence>MSGTRFTQRAQTALMLAQTCAAELGHGYVGSEHLLLGLAREEQGMAARVLRTAGLSSETIRAAIAGMVGVGAPGGQPSQGLTPRCKKIIELALAQSARLGCSYVGTEHLLLGILQEGDGVAARVIADSGVDARRLYGDVMAALGGDGASFYRGPGRPRSERDFAEGGRDTKLADQFSKDLTRLAAGHLLDPVVGRDREIRRVIQILSRRTKNNPALIGEPGVGKTAIAEGLALRIAAGDVPDELRRKRLLSLDLSSMVAGTKYRGEFEERVKNILAEVRRAGNIILFIDELHTIVGAGSAEGAIDAANIIKPALGRGELQVIGATTVDEYRKYIEKDAALERRFQPVTVAEPDLQTAAAILRGVRDRYEAHHKLTISDQAIEAAVALSARYIGDRRLPDKAIDLIDEAASRVRMERLATPPALRQLEERAEQACREKEEAIRNQNFEKAAMIRDAEADFRRELELKKAALRAGQQTGSVSPEDVAAVVAEWTGVPVTTLTREESQRLMGLEEELHRQVVGQDEAVKAVAKAVRRGRVGLKEPGRPTGVFLFLGPTGVGKTELCKALAAALFGSADALLRFDMSEYMERHTVSRLVGAPPGYVGHEEGGQLTEKVRRRPYSLVLFDEIEKAHQDIWGILLQIMEDGVLTDAQGRKTDFRNTVVVMTSNVGAARITGRGGRLGFRAASAGETRSPEELRGAVLEDLKRVFRPEFLNRVDETIVFRQLTRQEIRAIAGRMLRDVAGRMERLGVSLRVTDRALDLLAEKGFEPDYGARPLRRTIRAQVEDPAAELLLSGALARGGRAVVDGDGDSLTVTPEQPVPAVPRHPPQTQTQQDRSF</sequence>
<evidence type="ECO:0000313" key="11">
    <source>
        <dbReference type="Proteomes" id="UP001464378"/>
    </source>
</evidence>
<dbReference type="Gene3D" id="4.10.860.10">
    <property type="entry name" value="UVR domain"/>
    <property type="match status" value="1"/>
</dbReference>
<evidence type="ECO:0000256" key="4">
    <source>
        <dbReference type="ARBA" id="ARBA00023186"/>
    </source>
</evidence>
<dbReference type="InterPro" id="IPR001270">
    <property type="entry name" value="ClpA/B"/>
</dbReference>
<dbReference type="SUPFAM" id="SSF52540">
    <property type="entry name" value="P-loop containing nucleoside triphosphate hydrolases"/>
    <property type="match status" value="2"/>
</dbReference>
<keyword evidence="2 6" id="KW-0547">Nucleotide-binding</keyword>
<dbReference type="GO" id="GO:0005524">
    <property type="term" value="F:ATP binding"/>
    <property type="evidence" value="ECO:0007669"/>
    <property type="project" value="UniProtKB-KW"/>
</dbReference>
<organism evidence="10 11">
    <name type="scientific">Pseudoflavonifractor intestinihominis</name>
    <dbReference type="NCBI Taxonomy" id="3133171"/>
    <lineage>
        <taxon>Bacteria</taxon>
        <taxon>Bacillati</taxon>
        <taxon>Bacillota</taxon>
        <taxon>Clostridia</taxon>
        <taxon>Eubacteriales</taxon>
        <taxon>Oscillospiraceae</taxon>
        <taxon>Pseudoflavonifractor</taxon>
    </lineage>
</organism>
<dbReference type="RefSeq" id="WP_349232402.1">
    <property type="nucleotide sequence ID" value="NZ_JBBMFK010000029.1"/>
</dbReference>
<dbReference type="PROSITE" id="PS51903">
    <property type="entry name" value="CLP_R"/>
    <property type="match status" value="1"/>
</dbReference>
<dbReference type="Pfam" id="PF07724">
    <property type="entry name" value="AAA_2"/>
    <property type="match status" value="1"/>
</dbReference>
<dbReference type="Gene3D" id="1.10.1780.10">
    <property type="entry name" value="Clp, N-terminal domain"/>
    <property type="match status" value="1"/>
</dbReference>
<name>A0ABV1EBE3_9FIRM</name>
<dbReference type="InterPro" id="IPR003593">
    <property type="entry name" value="AAA+_ATPase"/>
</dbReference>
<keyword evidence="1 5" id="KW-0677">Repeat</keyword>
<dbReference type="PROSITE" id="PS50151">
    <property type="entry name" value="UVR"/>
    <property type="match status" value="1"/>
</dbReference>
<dbReference type="GO" id="GO:0008233">
    <property type="term" value="F:peptidase activity"/>
    <property type="evidence" value="ECO:0007669"/>
    <property type="project" value="UniProtKB-KW"/>
</dbReference>
<dbReference type="Pfam" id="PF00004">
    <property type="entry name" value="AAA"/>
    <property type="match status" value="1"/>
</dbReference>
<dbReference type="InterPro" id="IPR041546">
    <property type="entry name" value="ClpA/ClpB_AAA_lid"/>
</dbReference>
<keyword evidence="11" id="KW-1185">Reference proteome</keyword>
<dbReference type="GO" id="GO:0006508">
    <property type="term" value="P:proteolysis"/>
    <property type="evidence" value="ECO:0007669"/>
    <property type="project" value="UniProtKB-KW"/>
</dbReference>
<dbReference type="InterPro" id="IPR027417">
    <property type="entry name" value="P-loop_NTPase"/>
</dbReference>
<dbReference type="PANTHER" id="PTHR11638:SF18">
    <property type="entry name" value="HEAT SHOCK PROTEIN 104"/>
    <property type="match status" value="1"/>
</dbReference>
<evidence type="ECO:0000256" key="3">
    <source>
        <dbReference type="ARBA" id="ARBA00022840"/>
    </source>
</evidence>
<gene>
    <name evidence="10" type="ORF">WMO64_14310</name>
</gene>
<dbReference type="SUPFAM" id="SSF81923">
    <property type="entry name" value="Double Clp-N motif"/>
    <property type="match status" value="1"/>
</dbReference>
<dbReference type="InterPro" id="IPR018368">
    <property type="entry name" value="ClpA/B_CS1"/>
</dbReference>
<dbReference type="PROSITE" id="PS00870">
    <property type="entry name" value="CLPAB_1"/>
    <property type="match status" value="1"/>
</dbReference>
<dbReference type="CDD" id="cd00009">
    <property type="entry name" value="AAA"/>
    <property type="match status" value="1"/>
</dbReference>
<proteinExistence type="inferred from homology"/>
<evidence type="ECO:0000256" key="7">
    <source>
        <dbReference type="SAM" id="MobiDB-lite"/>
    </source>
</evidence>
<comment type="similarity">
    <text evidence="6">Belongs to the ClpA/ClpB family.</text>
</comment>
<keyword evidence="4 6" id="KW-0143">Chaperone</keyword>
<reference evidence="10 11" key="1">
    <citation type="submission" date="2024-03" db="EMBL/GenBank/DDBJ databases">
        <title>Human intestinal bacterial collection.</title>
        <authorList>
            <person name="Pauvert C."/>
            <person name="Hitch T.C.A."/>
            <person name="Clavel T."/>
        </authorList>
    </citation>
    <scope>NUCLEOTIDE SEQUENCE [LARGE SCALE GENOMIC DNA]</scope>
    <source>
        <strain evidence="10 11">CLA-AP-H29</strain>
    </source>
</reference>
<feature type="region of interest" description="Disordered" evidence="7">
    <location>
        <begin position="807"/>
        <end position="838"/>
    </location>
</feature>
<evidence type="ECO:0000259" key="8">
    <source>
        <dbReference type="PROSITE" id="PS50151"/>
    </source>
</evidence>
<dbReference type="Gene3D" id="3.40.50.300">
    <property type="entry name" value="P-loop containing nucleotide triphosphate hydrolases"/>
    <property type="match status" value="2"/>
</dbReference>
<dbReference type="InterPro" id="IPR003959">
    <property type="entry name" value="ATPase_AAA_core"/>
</dbReference>
<keyword evidence="10" id="KW-0645">Protease</keyword>
<evidence type="ECO:0000256" key="1">
    <source>
        <dbReference type="ARBA" id="ARBA00022737"/>
    </source>
</evidence>
<protein>
    <submittedName>
        <fullName evidence="10">ATP-dependent Clp protease ATP-binding subunit</fullName>
    </submittedName>
</protein>
<dbReference type="InterPro" id="IPR028299">
    <property type="entry name" value="ClpA/B_CS2"/>
</dbReference>
<feature type="compositionally biased region" description="Pro residues" evidence="7">
    <location>
        <begin position="818"/>
        <end position="827"/>
    </location>
</feature>
<dbReference type="PRINTS" id="PR00300">
    <property type="entry name" value="CLPPROTEASEA"/>
</dbReference>
<dbReference type="InterPro" id="IPR036628">
    <property type="entry name" value="Clp_N_dom_sf"/>
</dbReference>
<dbReference type="Gene3D" id="1.10.8.60">
    <property type="match status" value="2"/>
</dbReference>
<dbReference type="Proteomes" id="UP001464378">
    <property type="component" value="Unassembled WGS sequence"/>
</dbReference>
<dbReference type="Pfam" id="PF02861">
    <property type="entry name" value="Clp_N"/>
    <property type="match status" value="1"/>
</dbReference>
<dbReference type="Pfam" id="PF10431">
    <property type="entry name" value="ClpB_D2-small"/>
    <property type="match status" value="1"/>
</dbReference>
<feature type="domain" description="UVR" evidence="8">
    <location>
        <begin position="427"/>
        <end position="462"/>
    </location>
</feature>
<evidence type="ECO:0000256" key="6">
    <source>
        <dbReference type="RuleBase" id="RU004432"/>
    </source>
</evidence>
<evidence type="ECO:0000256" key="5">
    <source>
        <dbReference type="PROSITE-ProRule" id="PRU01251"/>
    </source>
</evidence>
<evidence type="ECO:0000259" key="9">
    <source>
        <dbReference type="PROSITE" id="PS51903"/>
    </source>
</evidence>
<dbReference type="InterPro" id="IPR019489">
    <property type="entry name" value="Clp_ATPase_C"/>
</dbReference>
<feature type="domain" description="Clp R" evidence="9">
    <location>
        <begin position="3"/>
        <end position="145"/>
    </location>
</feature>
<dbReference type="InterPro" id="IPR004176">
    <property type="entry name" value="Clp_R_N"/>
</dbReference>
<keyword evidence="3 6" id="KW-0067">ATP-binding</keyword>
<dbReference type="PROSITE" id="PS00871">
    <property type="entry name" value="CLPAB_2"/>
    <property type="match status" value="1"/>
</dbReference>
<dbReference type="Pfam" id="PF17871">
    <property type="entry name" value="AAA_lid_9"/>
    <property type="match status" value="1"/>
</dbReference>
<dbReference type="PANTHER" id="PTHR11638">
    <property type="entry name" value="ATP-DEPENDENT CLP PROTEASE"/>
    <property type="match status" value="1"/>
</dbReference>
<dbReference type="SMART" id="SM01086">
    <property type="entry name" value="ClpB_D2-small"/>
    <property type="match status" value="1"/>
</dbReference>
<dbReference type="CDD" id="cd19499">
    <property type="entry name" value="RecA-like_ClpB_Hsp104-like"/>
    <property type="match status" value="1"/>
</dbReference>
<evidence type="ECO:0000256" key="2">
    <source>
        <dbReference type="ARBA" id="ARBA00022741"/>
    </source>
</evidence>
<accession>A0ABV1EBE3</accession>
<dbReference type="InterPro" id="IPR001943">
    <property type="entry name" value="UVR_dom"/>
</dbReference>
<dbReference type="InterPro" id="IPR050130">
    <property type="entry name" value="ClpA_ClpB"/>
</dbReference>
<keyword evidence="10" id="KW-0378">Hydrolase</keyword>
<dbReference type="SMART" id="SM00382">
    <property type="entry name" value="AAA"/>
    <property type="match status" value="2"/>
</dbReference>
<evidence type="ECO:0000313" key="10">
    <source>
        <dbReference type="EMBL" id="MEQ2444635.1"/>
    </source>
</evidence>